<gene>
    <name evidence="1" type="ORF">RE6C_04418</name>
</gene>
<keyword evidence="2" id="KW-1185">Reference proteome</keyword>
<dbReference type="InterPro" id="IPR027417">
    <property type="entry name" value="P-loop_NTPase"/>
</dbReference>
<name>M2ACY4_9BACT</name>
<evidence type="ECO:0000313" key="2">
    <source>
        <dbReference type="Proteomes" id="UP000011529"/>
    </source>
</evidence>
<reference evidence="1" key="1">
    <citation type="submission" date="2012-11" db="EMBL/GenBank/DDBJ databases">
        <title>Permanent draft genomes of Rhodopirellula europaea strain SH398 and 6C.</title>
        <authorList>
            <person name="Richter M."/>
            <person name="Richter-Heitmann T."/>
            <person name="Frank C."/>
            <person name="Harder J."/>
            <person name="Glockner F.O."/>
        </authorList>
    </citation>
    <scope>NUCLEOTIDE SEQUENCE</scope>
    <source>
        <strain evidence="1">6C</strain>
    </source>
</reference>
<comment type="caution">
    <text evidence="1">The sequence shown here is derived from an EMBL/GenBank/DDBJ whole genome shotgun (WGS) entry which is preliminary data.</text>
</comment>
<proteinExistence type="predicted"/>
<reference evidence="1" key="2">
    <citation type="journal article" date="2013" name="Mar. Genomics">
        <title>Expression of sulfatases in Rhodopirellula baltica and the diversity of sulfatases in the genus Rhodopirellula.</title>
        <authorList>
            <person name="Wegner C.E."/>
            <person name="Richter-Heitmann T."/>
            <person name="Klindworth A."/>
            <person name="Klockow C."/>
            <person name="Richter M."/>
            <person name="Achstetter T."/>
            <person name="Glockner F.O."/>
            <person name="Harder J."/>
        </authorList>
    </citation>
    <scope>NUCLEOTIDE SEQUENCE [LARGE SCALE GENOMIC DNA]</scope>
    <source>
        <strain evidence="1">6C</strain>
    </source>
</reference>
<dbReference type="AlphaFoldDB" id="M2ACY4"/>
<sequence length="449" mass="49625">MFWRKKDPPLFSIEQAVTGILATGRPGSGKTTLVNRIAIELAAMGCIVCVCCIKPDEADNYSELLKRYKPLRIEPGNAVINPLTYELGRKGGSPRSLARFMEDLTEVLSRSSSEKTEVFWKSGTADTQAYAIELAYMVKGKDASFQDVYDIILSAPSDPAQASSESLRSTPLGQLLERAFTINPERAKVIADFFLKRFACVGEKANGAFRTGALTAIAPFLEPGIKEITSGRSTITPEQMLERHTILALDTLTYSTGGLALNLLASWLCMEAVLRRTKWRRPFVLVRDEYHQLAHAERDIRVQSVGRSQEFIGISAVQTLPVLKAAMGGDLAAQNQSEALYGLHVSKVMCNNNCHLTNEFNSNVIGQERVMFYGGGVASQDEPPEWYDFFGVGKSPNVSFNQQWHFKVPPASFLSLRTGGPANRGYVDAIIHRGTDGHEFVTHRQEKKP</sequence>
<dbReference type="PATRIC" id="fig|1263867.3.peg.4733"/>
<dbReference type="Gene3D" id="3.40.50.300">
    <property type="entry name" value="P-loop containing nucleotide triphosphate hydrolases"/>
    <property type="match status" value="1"/>
</dbReference>
<protein>
    <submittedName>
        <fullName evidence="1">Uncharacterized protein</fullName>
    </submittedName>
</protein>
<accession>M2ACY4</accession>
<organism evidence="1 2">
    <name type="scientific">Rhodopirellula europaea 6C</name>
    <dbReference type="NCBI Taxonomy" id="1263867"/>
    <lineage>
        <taxon>Bacteria</taxon>
        <taxon>Pseudomonadati</taxon>
        <taxon>Planctomycetota</taxon>
        <taxon>Planctomycetia</taxon>
        <taxon>Pirellulales</taxon>
        <taxon>Pirellulaceae</taxon>
        <taxon>Rhodopirellula</taxon>
    </lineage>
</organism>
<dbReference type="SUPFAM" id="SSF52540">
    <property type="entry name" value="P-loop containing nucleoside triphosphate hydrolases"/>
    <property type="match status" value="1"/>
</dbReference>
<evidence type="ECO:0000313" key="1">
    <source>
        <dbReference type="EMBL" id="EMB14850.1"/>
    </source>
</evidence>
<dbReference type="EMBL" id="ANMO01000208">
    <property type="protein sequence ID" value="EMB14850.1"/>
    <property type="molecule type" value="Genomic_DNA"/>
</dbReference>
<dbReference type="Proteomes" id="UP000011529">
    <property type="component" value="Unassembled WGS sequence"/>
</dbReference>
<dbReference type="RefSeq" id="WP_008659848.1">
    <property type="nucleotide sequence ID" value="NZ_ANMO01000208.1"/>
</dbReference>